<dbReference type="SMART" id="SM00700">
    <property type="entry name" value="JHBP"/>
    <property type="match status" value="1"/>
</dbReference>
<proteinExistence type="predicted"/>
<dbReference type="Pfam" id="PF06585">
    <property type="entry name" value="JHBP"/>
    <property type="match status" value="1"/>
</dbReference>
<dbReference type="AlphaFoldDB" id="A0A9N9R173"/>
<reference evidence="2" key="1">
    <citation type="submission" date="2021-12" db="EMBL/GenBank/DDBJ databases">
        <authorList>
            <person name="King R."/>
        </authorList>
    </citation>
    <scope>NUCLEOTIDE SEQUENCE</scope>
</reference>
<dbReference type="PANTHER" id="PTHR11008">
    <property type="entry name" value="PROTEIN TAKEOUT-LIKE PROTEIN"/>
    <property type="match status" value="1"/>
</dbReference>
<evidence type="ECO:0000256" key="1">
    <source>
        <dbReference type="SAM" id="SignalP"/>
    </source>
</evidence>
<keyword evidence="1" id="KW-0732">Signal</keyword>
<accession>A0A9N9R173</accession>
<name>A0A9N9R173_9NEOP</name>
<protein>
    <recommendedName>
        <fullName evidence="4">Juvenile hormone binding protein</fullName>
    </recommendedName>
</protein>
<dbReference type="PANTHER" id="PTHR11008:SF18">
    <property type="entry name" value="BCDNA.GH05536-RELATED"/>
    <property type="match status" value="1"/>
</dbReference>
<organism evidence="2 3">
    <name type="scientific">Diatraea saccharalis</name>
    <name type="common">sugarcane borer</name>
    <dbReference type="NCBI Taxonomy" id="40085"/>
    <lineage>
        <taxon>Eukaryota</taxon>
        <taxon>Metazoa</taxon>
        <taxon>Ecdysozoa</taxon>
        <taxon>Arthropoda</taxon>
        <taxon>Hexapoda</taxon>
        <taxon>Insecta</taxon>
        <taxon>Pterygota</taxon>
        <taxon>Neoptera</taxon>
        <taxon>Endopterygota</taxon>
        <taxon>Lepidoptera</taxon>
        <taxon>Glossata</taxon>
        <taxon>Ditrysia</taxon>
        <taxon>Pyraloidea</taxon>
        <taxon>Crambidae</taxon>
        <taxon>Crambinae</taxon>
        <taxon>Diatraea</taxon>
    </lineage>
</organism>
<evidence type="ECO:0000313" key="2">
    <source>
        <dbReference type="EMBL" id="CAG9787821.1"/>
    </source>
</evidence>
<keyword evidence="3" id="KW-1185">Reference proteome</keyword>
<dbReference type="Proteomes" id="UP001153714">
    <property type="component" value="Chromosome 18"/>
</dbReference>
<evidence type="ECO:0000313" key="3">
    <source>
        <dbReference type="Proteomes" id="UP001153714"/>
    </source>
</evidence>
<feature type="chain" id="PRO_5040404796" description="Juvenile hormone binding protein" evidence="1">
    <location>
        <begin position="20"/>
        <end position="346"/>
    </location>
</feature>
<gene>
    <name evidence="2" type="ORF">DIATSA_LOCUS5674</name>
</gene>
<dbReference type="OrthoDB" id="7219269at2759"/>
<feature type="signal peptide" evidence="1">
    <location>
        <begin position="1"/>
        <end position="19"/>
    </location>
</feature>
<dbReference type="InterPro" id="IPR010562">
    <property type="entry name" value="Haemolymph_juvenile_hormone-bd"/>
</dbReference>
<dbReference type="EMBL" id="OU893349">
    <property type="protein sequence ID" value="CAG9787821.1"/>
    <property type="molecule type" value="Genomic_DNA"/>
</dbReference>
<sequence length="346" mass="38902">MGVLVKLLVIFLCIKCVFSNEALLDPCNHDDIECLNKAMESFFSKTSAGMPEYGIKQLEPVELKHVEYADPDSDIVMHFKNIKVKGMKNQQISDFKMDIDAKSVVLQTRIEADIAADLTIEFKDVAKFLSGTYKGKASDGDFVSFRFCKLKYCKTVILTSGKQTSSSLTQRASKILRLDEPSFENEFQRLILESDQCDSDRDVYNCLFYVAYIEASHSSESEVEESGSSTTFDDDVRRSDTTLATTMYSYDLKPNKEGVEYYEVGPDTISCEITGTPEVSIDSQFADIIAKDPDAVARKADYEKRATEVRKRAMCTIIAEAYKIVISNLRAAARILPKTAFFKDLL</sequence>
<reference evidence="2" key="2">
    <citation type="submission" date="2022-10" db="EMBL/GenBank/DDBJ databases">
        <authorList>
            <consortium name="ENA_rothamsted_submissions"/>
            <consortium name="culmorum"/>
            <person name="King R."/>
        </authorList>
    </citation>
    <scope>NUCLEOTIDE SEQUENCE</scope>
</reference>
<dbReference type="GO" id="GO:0005615">
    <property type="term" value="C:extracellular space"/>
    <property type="evidence" value="ECO:0007669"/>
    <property type="project" value="TreeGrafter"/>
</dbReference>
<dbReference type="Gene3D" id="3.15.10.30">
    <property type="entry name" value="Haemolymph juvenile hormone binding protein"/>
    <property type="match status" value="2"/>
</dbReference>
<evidence type="ECO:0008006" key="4">
    <source>
        <dbReference type="Google" id="ProtNLM"/>
    </source>
</evidence>
<dbReference type="InterPro" id="IPR038606">
    <property type="entry name" value="To_sf"/>
</dbReference>